<dbReference type="EC" id="1.1.1.6" evidence="5"/>
<dbReference type="InterPro" id="IPR001670">
    <property type="entry name" value="ADH_Fe/GldA"/>
</dbReference>
<evidence type="ECO:0000256" key="1">
    <source>
        <dbReference type="ARBA" id="ARBA00022723"/>
    </source>
</evidence>
<comment type="pathway">
    <text evidence="4">Polyol metabolism; glycerol fermentation; glycerone phosphate from glycerol (oxidative route): step 1/2.</text>
</comment>
<evidence type="ECO:0000256" key="3">
    <source>
        <dbReference type="ARBA" id="ARBA00023027"/>
    </source>
</evidence>
<dbReference type="Pfam" id="PF00465">
    <property type="entry name" value="Fe-ADH"/>
    <property type="match status" value="1"/>
</dbReference>
<gene>
    <name evidence="9" type="ORF">JZO70_04685</name>
</gene>
<evidence type="ECO:0000313" key="9">
    <source>
        <dbReference type="EMBL" id="MBO1305443.1"/>
    </source>
</evidence>
<evidence type="ECO:0000313" key="10">
    <source>
        <dbReference type="Proteomes" id="UP000664601"/>
    </source>
</evidence>
<dbReference type="RefSeq" id="WP_207672388.1">
    <property type="nucleotide sequence ID" value="NZ_JAFREM010000008.1"/>
</dbReference>
<keyword evidence="2" id="KW-0560">Oxidoreductase</keyword>
<dbReference type="InterPro" id="IPR016205">
    <property type="entry name" value="Glycerol_DH"/>
</dbReference>
<proteinExistence type="predicted"/>
<evidence type="ECO:0000256" key="7">
    <source>
        <dbReference type="ARBA" id="ARBA00049006"/>
    </source>
</evidence>
<protein>
    <recommendedName>
        <fullName evidence="6">Glycerol dehydrogenase</fullName>
        <ecNumber evidence="5">1.1.1.6</ecNumber>
    </recommendedName>
</protein>
<accession>A0ABS3L744</accession>
<dbReference type="Gene3D" id="3.40.50.1970">
    <property type="match status" value="1"/>
</dbReference>
<keyword evidence="10" id="KW-1185">Reference proteome</keyword>
<keyword evidence="1" id="KW-0479">Metal-binding</keyword>
<reference evidence="9 10" key="1">
    <citation type="submission" date="2021-03" db="EMBL/GenBank/DDBJ databases">
        <title>Enterococcal diversity collection.</title>
        <authorList>
            <person name="Gilmore M.S."/>
            <person name="Schwartzman J."/>
            <person name="Van Tyne D."/>
            <person name="Martin M."/>
            <person name="Earl A.M."/>
            <person name="Manson A.L."/>
            <person name="Straub T."/>
            <person name="Salamzade R."/>
            <person name="Saavedra J."/>
            <person name="Lebreton F."/>
            <person name="Prichula J."/>
            <person name="Schaufler K."/>
            <person name="Gaca A."/>
            <person name="Sgardioli B."/>
            <person name="Wagenaar J."/>
            <person name="Strong T."/>
        </authorList>
    </citation>
    <scope>NUCLEOTIDE SEQUENCE [LARGE SCALE GENOMIC DNA]</scope>
    <source>
        <strain evidence="9 10">669A</strain>
    </source>
</reference>
<feature type="domain" description="Alcohol dehydrogenase iron-type/glycerol dehydrogenase GldA" evidence="8">
    <location>
        <begin position="8"/>
        <end position="145"/>
    </location>
</feature>
<keyword evidence="3" id="KW-0520">NAD</keyword>
<dbReference type="PANTHER" id="PTHR43616:SF5">
    <property type="entry name" value="GLYCEROL DEHYDROGENASE 1"/>
    <property type="match status" value="1"/>
</dbReference>
<name>A0ABS3L744_9ENTE</name>
<dbReference type="Gene3D" id="1.20.1090.10">
    <property type="entry name" value="Dehydroquinate synthase-like - alpha domain"/>
    <property type="match status" value="1"/>
</dbReference>
<dbReference type="SUPFAM" id="SSF56796">
    <property type="entry name" value="Dehydroquinate synthase-like"/>
    <property type="match status" value="1"/>
</dbReference>
<evidence type="ECO:0000256" key="2">
    <source>
        <dbReference type="ARBA" id="ARBA00023002"/>
    </source>
</evidence>
<evidence type="ECO:0000259" key="8">
    <source>
        <dbReference type="Pfam" id="PF00465"/>
    </source>
</evidence>
<comment type="catalytic activity">
    <reaction evidence="7">
        <text>glycerol + NAD(+) = dihydroxyacetone + NADH + H(+)</text>
        <dbReference type="Rhea" id="RHEA:13769"/>
        <dbReference type="ChEBI" id="CHEBI:15378"/>
        <dbReference type="ChEBI" id="CHEBI:16016"/>
        <dbReference type="ChEBI" id="CHEBI:17754"/>
        <dbReference type="ChEBI" id="CHEBI:57540"/>
        <dbReference type="ChEBI" id="CHEBI:57945"/>
        <dbReference type="EC" id="1.1.1.6"/>
    </reaction>
</comment>
<dbReference type="EMBL" id="JAFREM010000008">
    <property type="protein sequence ID" value="MBO1305443.1"/>
    <property type="molecule type" value="Genomic_DNA"/>
</dbReference>
<sequence length="345" mass="37158">MEKIFVSPGMYLQGENILASRFDELLQFGKKGLVVTDTFVYQLIGEDLIYRLTQSGCQITVWLVDMGDEASLPAETEFVLALGGGRAIDLGKSLALREKLACIVVPTSAATDAPVSRISVAYDMEGYFQKYRYFSKGPDLVFVDTAILVNSPVHFLTSGIADGLSTYVEARTVWENDGINTLGGRPTLAAQALAEKCREVLLAEGLAAAADNKEKKVTPSFEAVVEANTLLSGLGFESGGLSIAHALHNALTSCYGKELKASHGQIIAVTTLIHLKVEGCPELSEYLDFFKGLSLPTTITELGLQLDEPEIIKVVDLAFDENDGIVRSGVNVTKEEVIAGIQAFI</sequence>
<evidence type="ECO:0000256" key="6">
    <source>
        <dbReference type="ARBA" id="ARBA00040132"/>
    </source>
</evidence>
<dbReference type="Proteomes" id="UP000664601">
    <property type="component" value="Unassembled WGS sequence"/>
</dbReference>
<organism evidence="9 10">
    <name type="scientific">Candidatus Enterococcus moelleringii</name>
    <dbReference type="NCBI Taxonomy" id="2815325"/>
    <lineage>
        <taxon>Bacteria</taxon>
        <taxon>Bacillati</taxon>
        <taxon>Bacillota</taxon>
        <taxon>Bacilli</taxon>
        <taxon>Lactobacillales</taxon>
        <taxon>Enterococcaceae</taxon>
        <taxon>Enterococcus</taxon>
    </lineage>
</organism>
<evidence type="ECO:0000256" key="4">
    <source>
        <dbReference type="ARBA" id="ARBA00037918"/>
    </source>
</evidence>
<evidence type="ECO:0000256" key="5">
    <source>
        <dbReference type="ARBA" id="ARBA00039147"/>
    </source>
</evidence>
<dbReference type="PANTHER" id="PTHR43616">
    <property type="entry name" value="GLYCEROL DEHYDROGENASE"/>
    <property type="match status" value="1"/>
</dbReference>
<comment type="caution">
    <text evidence="9">The sequence shown here is derived from an EMBL/GenBank/DDBJ whole genome shotgun (WGS) entry which is preliminary data.</text>
</comment>